<name>A0A177CYK3_9PLEO</name>
<evidence type="ECO:0000313" key="1">
    <source>
        <dbReference type="EMBL" id="OAG11947.1"/>
    </source>
</evidence>
<protein>
    <submittedName>
        <fullName evidence="1">Uncharacterized protein</fullName>
    </submittedName>
</protein>
<sequence length="154" mass="16902">MTRPKVPPEQRQRTAQACESCKRRKQKVRLLLKSHIGLISEQFPSCRLLPTPLPATVLCKPTVVQAAPLLYCLCLAHSAPGNHLPPMARSSCSTCCLRLLLDPSPPPPVRVVTADHNASYPPSLYDSLNPSLFTVTWDGIAAIPLALSFRTLLR</sequence>
<organism evidence="1 2">
    <name type="scientific">Paraphaeosphaeria sporulosa</name>
    <dbReference type="NCBI Taxonomy" id="1460663"/>
    <lineage>
        <taxon>Eukaryota</taxon>
        <taxon>Fungi</taxon>
        <taxon>Dikarya</taxon>
        <taxon>Ascomycota</taxon>
        <taxon>Pezizomycotina</taxon>
        <taxon>Dothideomycetes</taxon>
        <taxon>Pleosporomycetidae</taxon>
        <taxon>Pleosporales</taxon>
        <taxon>Massarineae</taxon>
        <taxon>Didymosphaeriaceae</taxon>
        <taxon>Paraphaeosphaeria</taxon>
    </lineage>
</organism>
<dbReference type="EMBL" id="KV441548">
    <property type="protein sequence ID" value="OAG11947.1"/>
    <property type="molecule type" value="Genomic_DNA"/>
</dbReference>
<dbReference type="Proteomes" id="UP000077069">
    <property type="component" value="Unassembled WGS sequence"/>
</dbReference>
<gene>
    <name evidence="1" type="ORF">CC84DRAFT_62514</name>
</gene>
<reference evidence="1 2" key="1">
    <citation type="submission" date="2016-05" db="EMBL/GenBank/DDBJ databases">
        <title>Comparative analysis of secretome profiles of manganese(II)-oxidizing ascomycete fungi.</title>
        <authorList>
            <consortium name="DOE Joint Genome Institute"/>
            <person name="Zeiner C.A."/>
            <person name="Purvine S.O."/>
            <person name="Zink E.M."/>
            <person name="Wu S."/>
            <person name="Pasa-Tolic L."/>
            <person name="Chaput D.L."/>
            <person name="Haridas S."/>
            <person name="Grigoriev I.V."/>
            <person name="Santelli C.M."/>
            <person name="Hansel C.M."/>
        </authorList>
    </citation>
    <scope>NUCLEOTIDE SEQUENCE [LARGE SCALE GENOMIC DNA]</scope>
    <source>
        <strain evidence="1 2">AP3s5-JAC2a</strain>
    </source>
</reference>
<dbReference type="RefSeq" id="XP_018042312.1">
    <property type="nucleotide sequence ID" value="XM_018186932.1"/>
</dbReference>
<keyword evidence="2" id="KW-1185">Reference proteome</keyword>
<dbReference type="OrthoDB" id="4841627at2759"/>
<accession>A0A177CYK3</accession>
<dbReference type="GeneID" id="28770418"/>
<proteinExistence type="predicted"/>
<evidence type="ECO:0000313" key="2">
    <source>
        <dbReference type="Proteomes" id="UP000077069"/>
    </source>
</evidence>
<dbReference type="InParanoid" id="A0A177CYK3"/>
<dbReference type="AlphaFoldDB" id="A0A177CYK3"/>